<comment type="caution">
    <text evidence="1">The sequence shown here is derived from an EMBL/GenBank/DDBJ whole genome shotgun (WGS) entry which is preliminary data.</text>
</comment>
<accession>A0A4S8IBQ6</accession>
<reference evidence="1 2" key="1">
    <citation type="journal article" date="2019" name="Nat. Plants">
        <title>Genome sequencing of Musa balbisiana reveals subgenome evolution and function divergence in polyploid bananas.</title>
        <authorList>
            <person name="Yao X."/>
        </authorList>
    </citation>
    <scope>NUCLEOTIDE SEQUENCE [LARGE SCALE GENOMIC DNA]</scope>
    <source>
        <strain evidence="2">cv. DH-PKW</strain>
        <tissue evidence="1">Leaves</tissue>
    </source>
</reference>
<dbReference type="AlphaFoldDB" id="A0A4S8IBQ6"/>
<evidence type="ECO:0000313" key="1">
    <source>
        <dbReference type="EMBL" id="THU45505.1"/>
    </source>
</evidence>
<evidence type="ECO:0000313" key="2">
    <source>
        <dbReference type="Proteomes" id="UP000317650"/>
    </source>
</evidence>
<sequence length="199" mass="22679">MVLWEITLATAYFLGFRRTYRVALRIQRRIVGPRHPEIRQFLHRRTRSIFDVVVRVVQSIQRKDMEAGRSIGNSVLRWLDPTKPSAQVGVHSGKPPISSICISKYAASRSQLLRTGRSIVRITDQVKRGRSFFTPWNIPMKTFPTIGMMMQPMKPAGLNGQYRHASQYIPNSSAIGHSRIIGGAEGVLRKDIAQWMLHT</sequence>
<keyword evidence="2" id="KW-1185">Reference proteome</keyword>
<dbReference type="PANTHER" id="PTHR35998:SF1">
    <property type="entry name" value="OS02G0127900 PROTEIN"/>
    <property type="match status" value="1"/>
</dbReference>
<organism evidence="1 2">
    <name type="scientific">Musa balbisiana</name>
    <name type="common">Banana</name>
    <dbReference type="NCBI Taxonomy" id="52838"/>
    <lineage>
        <taxon>Eukaryota</taxon>
        <taxon>Viridiplantae</taxon>
        <taxon>Streptophyta</taxon>
        <taxon>Embryophyta</taxon>
        <taxon>Tracheophyta</taxon>
        <taxon>Spermatophyta</taxon>
        <taxon>Magnoliopsida</taxon>
        <taxon>Liliopsida</taxon>
        <taxon>Zingiberales</taxon>
        <taxon>Musaceae</taxon>
        <taxon>Musa</taxon>
    </lineage>
</organism>
<dbReference type="EMBL" id="PYDT01000011">
    <property type="protein sequence ID" value="THU45505.1"/>
    <property type="molecule type" value="Genomic_DNA"/>
</dbReference>
<proteinExistence type="predicted"/>
<dbReference type="Proteomes" id="UP000317650">
    <property type="component" value="Chromosome 2"/>
</dbReference>
<dbReference type="PANTHER" id="PTHR35998">
    <property type="entry name" value="OS02G0127900 PROTEIN"/>
    <property type="match status" value="1"/>
</dbReference>
<protein>
    <submittedName>
        <fullName evidence="1">Uncharacterized protein</fullName>
    </submittedName>
</protein>
<gene>
    <name evidence="1" type="ORF">C4D60_Mb02t18630</name>
</gene>
<name>A0A4S8IBQ6_MUSBA</name>